<name>A0ABY5HGR5_9GAMM</name>
<proteinExistence type="predicted"/>
<keyword evidence="5" id="KW-1185">Reference proteome</keyword>
<gene>
    <name evidence="4" type="ORF">KDW95_14425</name>
</gene>
<evidence type="ECO:0000313" key="4">
    <source>
        <dbReference type="EMBL" id="UTW10489.1"/>
    </source>
</evidence>
<keyword evidence="2" id="KW-0408">Iron</keyword>
<evidence type="ECO:0000256" key="1">
    <source>
        <dbReference type="ARBA" id="ARBA00022723"/>
    </source>
</evidence>
<evidence type="ECO:0000313" key="5">
    <source>
        <dbReference type="Proteomes" id="UP001058461"/>
    </source>
</evidence>
<dbReference type="EMBL" id="CP073347">
    <property type="protein sequence ID" value="UTW10489.1"/>
    <property type="molecule type" value="Genomic_DNA"/>
</dbReference>
<evidence type="ECO:0000256" key="2">
    <source>
        <dbReference type="ARBA" id="ARBA00023004"/>
    </source>
</evidence>
<evidence type="ECO:0000259" key="3">
    <source>
        <dbReference type="Pfam" id="PF06155"/>
    </source>
</evidence>
<dbReference type="PANTHER" id="PTHR35303">
    <property type="entry name" value="OS02G0197800 PROTEIN"/>
    <property type="match status" value="1"/>
</dbReference>
<dbReference type="Pfam" id="PF06155">
    <property type="entry name" value="GBBH-like_N"/>
    <property type="match status" value="1"/>
</dbReference>
<dbReference type="Proteomes" id="UP001058461">
    <property type="component" value="Chromosome"/>
</dbReference>
<feature type="domain" description="Gamma-butyrobetaine hydroxylase-like N-terminal" evidence="3">
    <location>
        <begin position="10"/>
        <end position="93"/>
    </location>
</feature>
<keyword evidence="1" id="KW-0479">Metal-binding</keyword>
<dbReference type="PANTHER" id="PTHR35303:SF5">
    <property type="entry name" value="OS02G0197800 PROTEIN"/>
    <property type="match status" value="1"/>
</dbReference>
<dbReference type="InterPro" id="IPR010376">
    <property type="entry name" value="GBBH-like_N"/>
</dbReference>
<organism evidence="4 5">
    <name type="scientific">Marinobacterium rhizophilum</name>
    <dbReference type="NCBI Taxonomy" id="420402"/>
    <lineage>
        <taxon>Bacteria</taxon>
        <taxon>Pseudomonadati</taxon>
        <taxon>Pseudomonadota</taxon>
        <taxon>Gammaproteobacteria</taxon>
        <taxon>Oceanospirillales</taxon>
        <taxon>Oceanospirillaceae</taxon>
        <taxon>Marinobacterium</taxon>
    </lineage>
</organism>
<dbReference type="Gene3D" id="3.30.2020.30">
    <property type="match status" value="1"/>
</dbReference>
<dbReference type="InterPro" id="IPR038492">
    <property type="entry name" value="GBBH-like_N_sf"/>
</dbReference>
<reference evidence="4" key="1">
    <citation type="submission" date="2021-04" db="EMBL/GenBank/DDBJ databases">
        <title>Oceanospirillales bacteria with DddD are important DMSP degraders in coastal seawater.</title>
        <authorList>
            <person name="Liu J."/>
        </authorList>
    </citation>
    <scope>NUCLEOTIDE SEQUENCE</scope>
    <source>
        <strain evidence="4">D13-1</strain>
    </source>
</reference>
<dbReference type="RefSeq" id="WP_255852531.1">
    <property type="nucleotide sequence ID" value="NZ_CP073347.1"/>
</dbReference>
<protein>
    <submittedName>
        <fullName evidence="4">DUF971 domain-containing protein</fullName>
    </submittedName>
</protein>
<sequence length="125" mass="13882">MNTTPLPSDIKLHLKSRTLELVYADGNFELTAEYLRVHSPSAEVRGHGIGQGVLQTGKKLVGLKQVVPAGNYALKIVFDDGHDSGLFTWEYLYDLAHDHDRYWNDYLRQLEAAGASRDGGLIARG</sequence>
<accession>A0ABY5HGR5</accession>